<organism evidence="1">
    <name type="scientific">uncultured Microcoleus sp</name>
    <dbReference type="NCBI Taxonomy" id="259945"/>
    <lineage>
        <taxon>Bacteria</taxon>
        <taxon>Bacillati</taxon>
        <taxon>Cyanobacteriota</taxon>
        <taxon>Cyanophyceae</taxon>
        <taxon>Oscillatoriophycideae</taxon>
        <taxon>Oscillatoriales</taxon>
        <taxon>Microcoleaceae</taxon>
        <taxon>Microcoleus</taxon>
        <taxon>environmental samples</taxon>
    </lineage>
</organism>
<evidence type="ECO:0000313" key="1">
    <source>
        <dbReference type="EMBL" id="CAA9321770.1"/>
    </source>
</evidence>
<protein>
    <submittedName>
        <fullName evidence="1">Uncharacterized protein</fullName>
    </submittedName>
</protein>
<proteinExistence type="predicted"/>
<name>A0A6J4L3T4_9CYAN</name>
<reference evidence="1" key="1">
    <citation type="submission" date="2020-02" db="EMBL/GenBank/DDBJ databases">
        <authorList>
            <person name="Meier V. D."/>
        </authorList>
    </citation>
    <scope>NUCLEOTIDE SEQUENCE</scope>
    <source>
        <strain evidence="1">AVDCRST_MAG84</strain>
    </source>
</reference>
<dbReference type="EMBL" id="CADCTZ010000218">
    <property type="protein sequence ID" value="CAA9321770.1"/>
    <property type="molecule type" value="Genomic_DNA"/>
</dbReference>
<dbReference type="AlphaFoldDB" id="A0A6J4L3T4"/>
<accession>A0A6J4L3T4</accession>
<gene>
    <name evidence="1" type="ORF">AVDCRST_MAG84-1400</name>
</gene>
<sequence>MSSTSATSPKLLHKLKLFAGITPNNLHSLLHQILPLN</sequence>